<comment type="subcellular location">
    <subcellularLocation>
        <location evidence="1">Microsome membrane</location>
        <topology evidence="1">Multi-pass membrane protein</topology>
    </subcellularLocation>
</comment>
<feature type="transmembrane region" description="Helical" evidence="11">
    <location>
        <begin position="48"/>
        <end position="68"/>
    </location>
</feature>
<evidence type="ECO:0000313" key="13">
    <source>
        <dbReference type="EMBL" id="GCB76100.1"/>
    </source>
</evidence>
<dbReference type="FunFam" id="1.20.120.1630:FF:000002">
    <property type="entry name" value="Steroid 5 alpha-reductase 1"/>
    <property type="match status" value="1"/>
</dbReference>
<dbReference type="OrthoDB" id="5788137at2759"/>
<feature type="domain" description="3-oxo-5-alpha-steroid 4-dehydrogenase C-terminal" evidence="12">
    <location>
        <begin position="51"/>
        <end position="198"/>
    </location>
</feature>
<dbReference type="PANTHER" id="PTHR10556">
    <property type="entry name" value="3-OXO-5-ALPHA-STEROID 4-DEHYDROGENASE"/>
    <property type="match status" value="1"/>
</dbReference>
<evidence type="ECO:0000256" key="3">
    <source>
        <dbReference type="ARBA" id="ARBA00012049"/>
    </source>
</evidence>
<keyword evidence="14" id="KW-1185">Reference proteome</keyword>
<evidence type="ECO:0000256" key="7">
    <source>
        <dbReference type="ARBA" id="ARBA00023002"/>
    </source>
</evidence>
<comment type="caution">
    <text evidence="13">The sequence shown here is derived from an EMBL/GenBank/DDBJ whole genome shotgun (WGS) entry which is preliminary data.</text>
</comment>
<keyword evidence="4 11" id="KW-0812">Transmembrane</keyword>
<dbReference type="STRING" id="75743.A0A401PSJ8"/>
<comment type="catalytic activity">
    <reaction evidence="9">
        <text>5alpha-pregnane-3,20-dione + NADP(+) = progesterone + NADPH + H(+)</text>
        <dbReference type="Rhea" id="RHEA:21952"/>
        <dbReference type="ChEBI" id="CHEBI:15378"/>
        <dbReference type="ChEBI" id="CHEBI:17026"/>
        <dbReference type="ChEBI" id="CHEBI:28952"/>
        <dbReference type="ChEBI" id="CHEBI:57783"/>
        <dbReference type="ChEBI" id="CHEBI:58349"/>
        <dbReference type="EC" id="1.3.1.22"/>
    </reaction>
    <physiologicalReaction direction="right-to-left" evidence="9">
        <dbReference type="Rhea" id="RHEA:21954"/>
    </physiologicalReaction>
</comment>
<evidence type="ECO:0000256" key="4">
    <source>
        <dbReference type="ARBA" id="ARBA00022692"/>
    </source>
</evidence>
<evidence type="ECO:0000256" key="8">
    <source>
        <dbReference type="ARBA" id="ARBA00023136"/>
    </source>
</evidence>
<comment type="similarity">
    <text evidence="2">Belongs to the steroid 5-alpha reductase family.</text>
</comment>
<dbReference type="PROSITE" id="PS50244">
    <property type="entry name" value="S5A_REDUCTASE"/>
    <property type="match status" value="1"/>
</dbReference>
<accession>A0A401PSJ8</accession>
<evidence type="ECO:0000256" key="9">
    <source>
        <dbReference type="ARBA" id="ARBA00048292"/>
    </source>
</evidence>
<proteinExistence type="inferred from homology"/>
<feature type="transmembrane region" description="Helical" evidence="11">
    <location>
        <begin position="88"/>
        <end position="106"/>
    </location>
</feature>
<dbReference type="Pfam" id="PF02544">
    <property type="entry name" value="Steroid_dh"/>
    <property type="match status" value="1"/>
</dbReference>
<dbReference type="GO" id="GO:0007548">
    <property type="term" value="P:sex differentiation"/>
    <property type="evidence" value="ECO:0007669"/>
    <property type="project" value="UniProtKB-KW"/>
</dbReference>
<dbReference type="AlphaFoldDB" id="A0A401PSJ8"/>
<comment type="catalytic activity">
    <reaction evidence="10">
        <text>17beta-hydroxy-5alpha-androstan-3-one + NADP(+) = testosterone + NADPH + H(+)</text>
        <dbReference type="Rhea" id="RHEA:50820"/>
        <dbReference type="ChEBI" id="CHEBI:15378"/>
        <dbReference type="ChEBI" id="CHEBI:16330"/>
        <dbReference type="ChEBI" id="CHEBI:17347"/>
        <dbReference type="ChEBI" id="CHEBI:57783"/>
        <dbReference type="ChEBI" id="CHEBI:58349"/>
        <dbReference type="EC" id="1.3.1.22"/>
    </reaction>
    <physiologicalReaction direction="right-to-left" evidence="10">
        <dbReference type="Rhea" id="RHEA:50822"/>
    </physiologicalReaction>
</comment>
<keyword evidence="6 11" id="KW-1133">Transmembrane helix</keyword>
<evidence type="ECO:0000259" key="12">
    <source>
        <dbReference type="Pfam" id="PF02544"/>
    </source>
</evidence>
<evidence type="ECO:0000256" key="6">
    <source>
        <dbReference type="ARBA" id="ARBA00022989"/>
    </source>
</evidence>
<evidence type="ECO:0000313" key="14">
    <source>
        <dbReference type="Proteomes" id="UP000288216"/>
    </source>
</evidence>
<organism evidence="13 14">
    <name type="scientific">Scyliorhinus torazame</name>
    <name type="common">Cloudy catshark</name>
    <name type="synonym">Catulus torazame</name>
    <dbReference type="NCBI Taxonomy" id="75743"/>
    <lineage>
        <taxon>Eukaryota</taxon>
        <taxon>Metazoa</taxon>
        <taxon>Chordata</taxon>
        <taxon>Craniata</taxon>
        <taxon>Vertebrata</taxon>
        <taxon>Chondrichthyes</taxon>
        <taxon>Elasmobranchii</taxon>
        <taxon>Galeomorphii</taxon>
        <taxon>Galeoidea</taxon>
        <taxon>Carcharhiniformes</taxon>
        <taxon>Scyliorhinidae</taxon>
        <taxon>Scyliorhinus</taxon>
    </lineage>
</organism>
<evidence type="ECO:0000256" key="11">
    <source>
        <dbReference type="SAM" id="Phobius"/>
    </source>
</evidence>
<keyword evidence="5" id="KW-0221">Differentiation</keyword>
<evidence type="ECO:0000256" key="10">
    <source>
        <dbReference type="ARBA" id="ARBA00049397"/>
    </source>
</evidence>
<dbReference type="Proteomes" id="UP000288216">
    <property type="component" value="Unassembled WGS sequence"/>
</dbReference>
<evidence type="ECO:0000256" key="1">
    <source>
        <dbReference type="ARBA" id="ARBA00004154"/>
    </source>
</evidence>
<sequence>MELPSFLVPMLLMYQVGSLDGMGSKILTFMFCGHYFHRTFIYAVRNNGCPTTLHIILSGCLFCTLNGYLQGYTMIYCTRYDDNWTTGFRFISGAVLYFVGISINIHSDCILQGLRKPGDIGYYIPEGGLFEYVTAANYFGEILEWFGYAIATSTLPAFAFAIFTATHLGPRACHHHRYYLEKFDDYPKSRKALIPLIF</sequence>
<reference evidence="13 14" key="1">
    <citation type="journal article" date="2018" name="Nat. Ecol. Evol.">
        <title>Shark genomes provide insights into elasmobranch evolution and the origin of vertebrates.</title>
        <authorList>
            <person name="Hara Y"/>
            <person name="Yamaguchi K"/>
            <person name="Onimaru K"/>
            <person name="Kadota M"/>
            <person name="Koyanagi M"/>
            <person name="Keeley SD"/>
            <person name="Tatsumi K"/>
            <person name="Tanaka K"/>
            <person name="Motone F"/>
            <person name="Kageyama Y"/>
            <person name="Nozu R"/>
            <person name="Adachi N"/>
            <person name="Nishimura O"/>
            <person name="Nakagawa R"/>
            <person name="Tanegashima C"/>
            <person name="Kiyatake I"/>
            <person name="Matsumoto R"/>
            <person name="Murakumo K"/>
            <person name="Nishida K"/>
            <person name="Terakita A"/>
            <person name="Kuratani S"/>
            <person name="Sato K"/>
            <person name="Hyodo S Kuraku.S."/>
        </authorList>
    </citation>
    <scope>NUCLEOTIDE SEQUENCE [LARGE SCALE GENOMIC DNA]</scope>
</reference>
<feature type="transmembrane region" description="Helical" evidence="11">
    <location>
        <begin position="12"/>
        <end position="36"/>
    </location>
</feature>
<keyword evidence="8 11" id="KW-0472">Membrane</keyword>
<dbReference type="EMBL" id="BFAA01010018">
    <property type="protein sequence ID" value="GCB76100.1"/>
    <property type="molecule type" value="Genomic_DNA"/>
</dbReference>
<keyword evidence="5" id="KW-0726">Sexual differentiation</keyword>
<dbReference type="OMA" id="KHEPRQS"/>
<dbReference type="InterPro" id="IPR039357">
    <property type="entry name" value="SRD5A/TECR"/>
</dbReference>
<gene>
    <name evidence="13" type="ORF">scyTo_0016518</name>
</gene>
<evidence type="ECO:0000256" key="5">
    <source>
        <dbReference type="ARBA" id="ARBA00022928"/>
    </source>
</evidence>
<keyword evidence="7" id="KW-0560">Oxidoreductase</keyword>
<dbReference type="GO" id="GO:0047751">
    <property type="term" value="F:3-oxo-5-alpha-steroid 4-dehydrogenase (NADP+) activity"/>
    <property type="evidence" value="ECO:0007669"/>
    <property type="project" value="UniProtKB-EC"/>
</dbReference>
<dbReference type="InterPro" id="IPR001104">
    <property type="entry name" value="3-oxo-5_a-steroid_4-DH_C"/>
</dbReference>
<dbReference type="EC" id="1.3.1.22" evidence="3"/>
<dbReference type="PANTHER" id="PTHR10556:SF37">
    <property type="entry name" value="3-OXO-5-ALPHA-STEROID 4-DEHYDROGENASE 2"/>
    <property type="match status" value="1"/>
</dbReference>
<dbReference type="GO" id="GO:0006702">
    <property type="term" value="P:androgen biosynthetic process"/>
    <property type="evidence" value="ECO:0007669"/>
    <property type="project" value="UniProtKB-ARBA"/>
</dbReference>
<name>A0A401PSJ8_SCYTO</name>
<protein>
    <recommendedName>
        <fullName evidence="3">3-oxo-5alpha-steroid 4-dehydrogenase (NADP(+))</fullName>
        <ecNumber evidence="3">1.3.1.22</ecNumber>
    </recommendedName>
</protein>
<evidence type="ECO:0000256" key="2">
    <source>
        <dbReference type="ARBA" id="ARBA00007742"/>
    </source>
</evidence>
<dbReference type="Gene3D" id="1.20.120.1630">
    <property type="match status" value="1"/>
</dbReference>